<dbReference type="InterPro" id="IPR002575">
    <property type="entry name" value="Aminoglycoside_PTrfase"/>
</dbReference>
<name>A0A380CUY9_SPHSI</name>
<dbReference type="Gene3D" id="3.90.1200.10">
    <property type="match status" value="1"/>
</dbReference>
<dbReference type="InterPro" id="IPR011009">
    <property type="entry name" value="Kinase-like_dom_sf"/>
</dbReference>
<evidence type="ECO:0000313" key="2">
    <source>
        <dbReference type="EMBL" id="SUJ29550.1"/>
    </source>
</evidence>
<dbReference type="EMBL" id="UGYW01000002">
    <property type="protein sequence ID" value="SUJ29550.1"/>
    <property type="molecule type" value="Genomic_DNA"/>
</dbReference>
<reference evidence="2 3" key="1">
    <citation type="submission" date="2018-06" db="EMBL/GenBank/DDBJ databases">
        <authorList>
            <consortium name="Pathogen Informatics"/>
            <person name="Doyle S."/>
        </authorList>
    </citation>
    <scope>NUCLEOTIDE SEQUENCE [LARGE SCALE GENOMIC DNA]</scope>
    <source>
        <strain evidence="2 3">NCTC11388</strain>
    </source>
</reference>
<evidence type="ECO:0000259" key="1">
    <source>
        <dbReference type="Pfam" id="PF01636"/>
    </source>
</evidence>
<dbReference type="AlphaFoldDB" id="A0A380CUY9"/>
<gene>
    <name evidence="2" type="ORF">NCTC11388_04662</name>
</gene>
<keyword evidence="2" id="KW-0808">Transferase</keyword>
<sequence length="373" mass="42842">MSDLNSVNIDRNLYIANQFAIDGEVLDVAPFGSGHINDTFKVVTTSTTKYLLQRINHHIFQDVDGLMENIRLVIERLKEDYKSKGLEKAEIDKRVLTLIATRNGLAYYNDEDGDYWRMFILLDHTKSYDVVETTVQAYEGGKAFGHFQKQLSDLDATNLVEILPNFHNVEFRLSNLRKAISTDQVSRVGEVQDLLDYIFSLEDRMKTILEWGKANKLPLRITHNDTKFNNVLLDQDDQAQCVIDLDTVMPGFVAYDFGDAIRTIINSGAEDEEDLSRVTLNIPLFEAYANGYMSEAKVFLTDYEKNSLLPGVFLLPYMQAVRFLTDYLEGDHYYKIHYTDHNLVRTKSQLKLVKELELHEDKLKEILTSAVNA</sequence>
<accession>A0A380CUY9</accession>
<dbReference type="PANTHER" id="PTHR21064:SF5">
    <property type="entry name" value="SLR1880 PROTEIN"/>
    <property type="match status" value="1"/>
</dbReference>
<dbReference type="SUPFAM" id="SSF56112">
    <property type="entry name" value="Protein kinase-like (PK-like)"/>
    <property type="match status" value="1"/>
</dbReference>
<proteinExistence type="predicted"/>
<dbReference type="RefSeq" id="WP_115171800.1">
    <property type="nucleotide sequence ID" value="NZ_UGYW01000002.1"/>
</dbReference>
<protein>
    <submittedName>
        <fullName evidence="2">Phosphotransferase enzyme family</fullName>
    </submittedName>
</protein>
<dbReference type="Proteomes" id="UP000254893">
    <property type="component" value="Unassembled WGS sequence"/>
</dbReference>
<dbReference type="Pfam" id="PF01636">
    <property type="entry name" value="APH"/>
    <property type="match status" value="1"/>
</dbReference>
<organism evidence="2 3">
    <name type="scientific">Sphingobacterium spiritivorum</name>
    <name type="common">Flavobacterium spiritivorum</name>
    <dbReference type="NCBI Taxonomy" id="258"/>
    <lineage>
        <taxon>Bacteria</taxon>
        <taxon>Pseudomonadati</taxon>
        <taxon>Bacteroidota</taxon>
        <taxon>Sphingobacteriia</taxon>
        <taxon>Sphingobacteriales</taxon>
        <taxon>Sphingobacteriaceae</taxon>
        <taxon>Sphingobacterium</taxon>
    </lineage>
</organism>
<feature type="domain" description="Aminoglycoside phosphotransferase" evidence="1">
    <location>
        <begin position="28"/>
        <end position="266"/>
    </location>
</feature>
<dbReference type="GO" id="GO:0016740">
    <property type="term" value="F:transferase activity"/>
    <property type="evidence" value="ECO:0007669"/>
    <property type="project" value="UniProtKB-KW"/>
</dbReference>
<dbReference type="PANTHER" id="PTHR21064">
    <property type="entry name" value="AMINOGLYCOSIDE PHOSPHOTRANSFERASE DOMAIN-CONTAINING PROTEIN-RELATED"/>
    <property type="match status" value="1"/>
</dbReference>
<dbReference type="InterPro" id="IPR050249">
    <property type="entry name" value="Pseudomonas-type_ThrB"/>
</dbReference>
<evidence type="ECO:0000313" key="3">
    <source>
        <dbReference type="Proteomes" id="UP000254893"/>
    </source>
</evidence>